<accession>A0A2W5Q211</accession>
<evidence type="ECO:0000313" key="2">
    <source>
        <dbReference type="Proteomes" id="UP000249185"/>
    </source>
</evidence>
<evidence type="ECO:0008006" key="3">
    <source>
        <dbReference type="Google" id="ProtNLM"/>
    </source>
</evidence>
<dbReference type="Proteomes" id="UP000249185">
    <property type="component" value="Unassembled WGS sequence"/>
</dbReference>
<dbReference type="Pfam" id="PF03695">
    <property type="entry name" value="UPF0149"/>
    <property type="match status" value="1"/>
</dbReference>
<comment type="caution">
    <text evidence="1">The sequence shown here is derived from an EMBL/GenBank/DDBJ whole genome shotgun (WGS) entry which is preliminary data.</text>
</comment>
<gene>
    <name evidence="1" type="ORF">DI556_13220</name>
</gene>
<proteinExistence type="predicted"/>
<dbReference type="SUPFAM" id="SSF101327">
    <property type="entry name" value="YgfB-like"/>
    <property type="match status" value="1"/>
</dbReference>
<evidence type="ECO:0000313" key="1">
    <source>
        <dbReference type="EMBL" id="PZQ48773.1"/>
    </source>
</evidence>
<dbReference type="EMBL" id="QFPW01000010">
    <property type="protein sequence ID" value="PZQ48773.1"/>
    <property type="molecule type" value="Genomic_DNA"/>
</dbReference>
<protein>
    <recommendedName>
        <fullName evidence="3">YecA family protein</fullName>
    </recommendedName>
</protein>
<dbReference type="InterPro" id="IPR011978">
    <property type="entry name" value="YgfB-like"/>
</dbReference>
<reference evidence="1 2" key="1">
    <citation type="submission" date="2017-08" db="EMBL/GenBank/DDBJ databases">
        <title>Infants hospitalized years apart are colonized by the same room-sourced microbial strains.</title>
        <authorList>
            <person name="Brooks B."/>
            <person name="Olm M.R."/>
            <person name="Firek B.A."/>
            <person name="Baker R."/>
            <person name="Thomas B.C."/>
            <person name="Morowitz M.J."/>
            <person name="Banfield J.F."/>
        </authorList>
    </citation>
    <scope>NUCLEOTIDE SEQUENCE [LARGE SCALE GENOMIC DNA]</scope>
    <source>
        <strain evidence="1">S2_005_002_R2_34</strain>
    </source>
</reference>
<dbReference type="InterPro" id="IPR036255">
    <property type="entry name" value="YgfB-like_sf"/>
</dbReference>
<dbReference type="AlphaFoldDB" id="A0A2W5Q211"/>
<sequence>MTFALSTLIAAIADTTDEGAYARLVRDGGLALLADAAAVADVADAVACPEDDAATRAAMALLSQALDEARMALENDAPEGEALITAVAEVLAARDAARPFTPAARLRLAQVYARAGLVPPPFAILASETMAGSEVAREMPDLGALLEPILKEVGDAPLQVHAALDELFAGIPSELAAMLVSMTIARPGALEPRLGLYWLLDPRPEVRLAAAVALLTRAEVGTLAPDLAALLPALRKLLPDDPARAALDAAIRRRMCDGGPRAEVPAVTIHRAAASLPDGAGAQSLVAAIQRGGRRGVAMAMLKQGHGVKDAFVIPCNSASEQRRVLARVLNEIETFDLPPVALAEALARGLGEGLALDLLPAPGLVDLAEIWGPDALAPAAGDTGAILAAIGGSDALEALPAARRAALVKESIDWMDCFGQIDSWFEDTAALRAAIARARTDKGRETAVWAHLETRRDWWARHFAVSAAVLRSAPEPTPWLSFAAVAQALLDERSLRRIPIMVDIVDQTLEAFEARNSGAPSREAGAPIGTLLAGAGIGEAYLRGYLAALSIAPLAPSPGAWLGPLLGGIEFPGEGVLDRLLEYVMQDANRVDDEAGDPANVARWLAPLGADGLRDWVAGFDALVAATRRCWPTKSLNADDKRVLRDVALVAKGSDGGALRAVLPAWVARRHASRR</sequence>
<organism evidence="1 2">
    <name type="scientific">Rhodovulum sulfidophilum</name>
    <name type="common">Rhodobacter sulfidophilus</name>
    <dbReference type="NCBI Taxonomy" id="35806"/>
    <lineage>
        <taxon>Bacteria</taxon>
        <taxon>Pseudomonadati</taxon>
        <taxon>Pseudomonadota</taxon>
        <taxon>Alphaproteobacteria</taxon>
        <taxon>Rhodobacterales</taxon>
        <taxon>Paracoccaceae</taxon>
        <taxon>Rhodovulum</taxon>
    </lineage>
</organism>
<name>A0A2W5Q211_RHOSU</name>